<proteinExistence type="predicted"/>
<dbReference type="InterPro" id="IPR040144">
    <property type="entry name" value="RAP1GDS1"/>
</dbReference>
<evidence type="ECO:0000313" key="1">
    <source>
        <dbReference type="EMBL" id="KAF2663710.1"/>
    </source>
</evidence>
<evidence type="ECO:0000313" key="2">
    <source>
        <dbReference type="Proteomes" id="UP000799302"/>
    </source>
</evidence>
<dbReference type="OrthoDB" id="26149at2759"/>
<dbReference type="AlphaFoldDB" id="A0A6A6TVD9"/>
<accession>A0A6A6TVD9</accession>
<dbReference type="Proteomes" id="UP000799302">
    <property type="component" value="Unassembled WGS sequence"/>
</dbReference>
<evidence type="ECO:0008006" key="3">
    <source>
        <dbReference type="Google" id="ProtNLM"/>
    </source>
</evidence>
<dbReference type="EMBL" id="MU004244">
    <property type="protein sequence ID" value="KAF2663710.1"/>
    <property type="molecule type" value="Genomic_DNA"/>
</dbReference>
<dbReference type="PANTHER" id="PTHR10957">
    <property type="entry name" value="RAP1 GTPASE-GDP DISSOCIATION STIMULATOR 1"/>
    <property type="match status" value="1"/>
</dbReference>
<sequence length="602" mass="66063">MPEDEATGVAKILADSPGHLIELQKLSQQWKPTSVVLEQLANACRDPDWRPILGEAGFLPVILNESFEKTAAEDEELARQILRFICNLVADVDENRALVLPFMADIHHTAELHNGRLRLPALSATLNLCQDYEPGQREFVRLDLIEELEKDITLASRNEIHIALDIITTIFPIFNAQDKEISNKLITRLVMEASRAPGIVHSQEDWITCMDSILPLLHEESVQKVFAKEICLGISLLESSIMRLTGRQRKIFKHTEPDEDEIAQLTTIADDLVGTIANIAVFWTFNSPPAIIADEDVDVSDIATWLRKEWKPFLIDGTTPRSPDNIRLARAAALMLGNIAMKDWIVAALIAPPHEIQHPAVDAIISSGDRELQHGAAGLLHNLAIPPTSKDALRSANAFTAVTHLITPKTDALDTDLCIAGLRLLRVLLLNSPANCTDYLTNAENTTSTALASLLRNLASLDPRIIAESGRALVALRRTASESVESIADGTMCVVALTRHPDPRNKSQGWMGLALESRTKAGAQSVYQAFKADGDVSSLMAEVLGETASEERPVLGKDQENVLVLIAHLLKFLDGDMTNDETASLKKLLNEHGKGATTKLDM</sequence>
<protein>
    <recommendedName>
        <fullName evidence="3">ARM repeat-containing protein</fullName>
    </recommendedName>
</protein>
<dbReference type="InterPro" id="IPR016024">
    <property type="entry name" value="ARM-type_fold"/>
</dbReference>
<dbReference type="SUPFAM" id="SSF48371">
    <property type="entry name" value="ARM repeat"/>
    <property type="match status" value="1"/>
</dbReference>
<gene>
    <name evidence="1" type="ORF">BT63DRAFT_429994</name>
</gene>
<organism evidence="1 2">
    <name type="scientific">Microthyrium microscopicum</name>
    <dbReference type="NCBI Taxonomy" id="703497"/>
    <lineage>
        <taxon>Eukaryota</taxon>
        <taxon>Fungi</taxon>
        <taxon>Dikarya</taxon>
        <taxon>Ascomycota</taxon>
        <taxon>Pezizomycotina</taxon>
        <taxon>Dothideomycetes</taxon>
        <taxon>Dothideomycetes incertae sedis</taxon>
        <taxon>Microthyriales</taxon>
        <taxon>Microthyriaceae</taxon>
        <taxon>Microthyrium</taxon>
    </lineage>
</organism>
<dbReference type="Gene3D" id="1.25.10.10">
    <property type="entry name" value="Leucine-rich Repeat Variant"/>
    <property type="match status" value="2"/>
</dbReference>
<dbReference type="GO" id="GO:0005085">
    <property type="term" value="F:guanyl-nucleotide exchange factor activity"/>
    <property type="evidence" value="ECO:0007669"/>
    <property type="project" value="InterPro"/>
</dbReference>
<keyword evidence="2" id="KW-1185">Reference proteome</keyword>
<name>A0A6A6TVD9_9PEZI</name>
<dbReference type="InterPro" id="IPR011989">
    <property type="entry name" value="ARM-like"/>
</dbReference>
<reference evidence="1" key="1">
    <citation type="journal article" date="2020" name="Stud. Mycol.">
        <title>101 Dothideomycetes genomes: a test case for predicting lifestyles and emergence of pathogens.</title>
        <authorList>
            <person name="Haridas S."/>
            <person name="Albert R."/>
            <person name="Binder M."/>
            <person name="Bloem J."/>
            <person name="Labutti K."/>
            <person name="Salamov A."/>
            <person name="Andreopoulos B."/>
            <person name="Baker S."/>
            <person name="Barry K."/>
            <person name="Bills G."/>
            <person name="Bluhm B."/>
            <person name="Cannon C."/>
            <person name="Castanera R."/>
            <person name="Culley D."/>
            <person name="Daum C."/>
            <person name="Ezra D."/>
            <person name="Gonzalez J."/>
            <person name="Henrissat B."/>
            <person name="Kuo A."/>
            <person name="Liang C."/>
            <person name="Lipzen A."/>
            <person name="Lutzoni F."/>
            <person name="Magnuson J."/>
            <person name="Mondo S."/>
            <person name="Nolan M."/>
            <person name="Ohm R."/>
            <person name="Pangilinan J."/>
            <person name="Park H.-J."/>
            <person name="Ramirez L."/>
            <person name="Alfaro M."/>
            <person name="Sun H."/>
            <person name="Tritt A."/>
            <person name="Yoshinaga Y."/>
            <person name="Zwiers L.-H."/>
            <person name="Turgeon B."/>
            <person name="Goodwin S."/>
            <person name="Spatafora J."/>
            <person name="Crous P."/>
            <person name="Grigoriev I."/>
        </authorList>
    </citation>
    <scope>NUCLEOTIDE SEQUENCE</scope>
    <source>
        <strain evidence="1">CBS 115976</strain>
    </source>
</reference>